<evidence type="ECO:0000313" key="1">
    <source>
        <dbReference type="EMBL" id="KKW17384.1"/>
    </source>
</evidence>
<accession>A0A0G1ZDV9</accession>
<dbReference type="GO" id="GO:0009236">
    <property type="term" value="P:cobalamin biosynthetic process"/>
    <property type="evidence" value="ECO:0007669"/>
    <property type="project" value="InterPro"/>
</dbReference>
<sequence length="193" mass="21926">MDHGLTMIYWGYGKGKSTAAIGLALRALGQGQRVLFIQFIKGEWHTGEMTMFEKITEWQERGELPKGAYFEFYSMGRGFVRIMGDKKPIEEHKEAAREGLAYARTKLSFVQSEQCLAFDVVILDEILSAVDSMLLTADDIKELIRVKSPQVHLLLTGHKEYPELAELADLVTRMEKVKHPYDQGLLAQRGVDF</sequence>
<dbReference type="InterPro" id="IPR027417">
    <property type="entry name" value="P-loop_NTPase"/>
</dbReference>
<proteinExistence type="predicted"/>
<name>A0A0G1ZDV9_9BACT</name>
<dbReference type="Pfam" id="PF02572">
    <property type="entry name" value="CobA_CobO_BtuR"/>
    <property type="match status" value="1"/>
</dbReference>
<dbReference type="PANTHER" id="PTHR46638">
    <property type="entry name" value="CORRINOID ADENOSYLTRANSFERASE"/>
    <property type="match status" value="1"/>
</dbReference>
<dbReference type="GO" id="GO:0005524">
    <property type="term" value="F:ATP binding"/>
    <property type="evidence" value="ECO:0007669"/>
    <property type="project" value="InterPro"/>
</dbReference>
<evidence type="ECO:0000313" key="2">
    <source>
        <dbReference type="Proteomes" id="UP000033982"/>
    </source>
</evidence>
<protein>
    <submittedName>
        <fullName evidence="1">Cob(I)alamin adenosyltransferase</fullName>
    </submittedName>
</protein>
<dbReference type="AlphaFoldDB" id="A0A0G1ZDV9"/>
<dbReference type="Proteomes" id="UP000033982">
    <property type="component" value="Unassembled WGS sequence"/>
</dbReference>
<reference evidence="1 2" key="1">
    <citation type="journal article" date="2015" name="Nature">
        <title>rRNA introns, odd ribosomes, and small enigmatic genomes across a large radiation of phyla.</title>
        <authorList>
            <person name="Brown C.T."/>
            <person name="Hug L.A."/>
            <person name="Thomas B.C."/>
            <person name="Sharon I."/>
            <person name="Castelle C.J."/>
            <person name="Singh A."/>
            <person name="Wilkins M.J."/>
            <person name="Williams K.H."/>
            <person name="Banfield J.F."/>
        </authorList>
    </citation>
    <scope>NUCLEOTIDE SEQUENCE [LARGE SCALE GENOMIC DNA]</scope>
</reference>
<dbReference type="InterPro" id="IPR003724">
    <property type="entry name" value="CblAdoTrfase_CobA"/>
</dbReference>
<dbReference type="GO" id="GO:0008817">
    <property type="term" value="F:corrinoid adenosyltransferase activity"/>
    <property type="evidence" value="ECO:0007669"/>
    <property type="project" value="InterPro"/>
</dbReference>
<dbReference type="Gene3D" id="3.40.50.300">
    <property type="entry name" value="P-loop containing nucleotide triphosphate hydrolases"/>
    <property type="match status" value="1"/>
</dbReference>
<dbReference type="EMBL" id="LCQN01000004">
    <property type="protein sequence ID" value="KKW17384.1"/>
    <property type="molecule type" value="Genomic_DNA"/>
</dbReference>
<dbReference type="PIRSF" id="PIRSF015617">
    <property type="entry name" value="Adensltrnsf_CobA"/>
    <property type="match status" value="1"/>
</dbReference>
<dbReference type="SUPFAM" id="SSF52540">
    <property type="entry name" value="P-loop containing nucleoside triphosphate hydrolases"/>
    <property type="match status" value="1"/>
</dbReference>
<gene>
    <name evidence="1" type="ORF">UY58_C0004G0008</name>
</gene>
<organism evidence="1 2">
    <name type="scientific">Candidatus Magasanikbacteria bacterium GW2011_GWA2_50_22</name>
    <dbReference type="NCBI Taxonomy" id="1619043"/>
    <lineage>
        <taxon>Bacteria</taxon>
        <taxon>Candidatus Magasanikiibacteriota</taxon>
    </lineage>
</organism>
<keyword evidence="1" id="KW-0808">Transferase</keyword>
<comment type="caution">
    <text evidence="1">The sequence shown here is derived from an EMBL/GenBank/DDBJ whole genome shotgun (WGS) entry which is preliminary data.</text>
</comment>
<dbReference type="PANTHER" id="PTHR46638:SF1">
    <property type="entry name" value="CORRINOID ADENOSYLTRANSFERASE"/>
    <property type="match status" value="1"/>
</dbReference>